<dbReference type="Proteomes" id="UP001231616">
    <property type="component" value="Unassembled WGS sequence"/>
</dbReference>
<evidence type="ECO:0000256" key="1">
    <source>
        <dbReference type="ARBA" id="ARBA00001561"/>
    </source>
</evidence>
<dbReference type="Pfam" id="PF11741">
    <property type="entry name" value="AMIN"/>
    <property type="match status" value="1"/>
</dbReference>
<feature type="domain" description="LysM" evidence="7">
    <location>
        <begin position="396"/>
        <end position="439"/>
    </location>
</feature>
<dbReference type="RefSeq" id="WP_305892359.1">
    <property type="nucleotide sequence ID" value="NZ_JAUZVZ010000003.1"/>
</dbReference>
<feature type="signal peptide" evidence="6">
    <location>
        <begin position="1"/>
        <end position="26"/>
    </location>
</feature>
<reference evidence="8 9" key="1">
    <citation type="submission" date="2023-08" db="EMBL/GenBank/DDBJ databases">
        <authorList>
            <person name="Joshi A."/>
            <person name="Thite S."/>
        </authorList>
    </citation>
    <scope>NUCLEOTIDE SEQUENCE [LARGE SCALE GENOMIC DNA]</scope>
    <source>
        <strain evidence="8 9">AC40</strain>
    </source>
</reference>
<keyword evidence="6" id="KW-0732">Signal</keyword>
<dbReference type="SUPFAM" id="SSF53187">
    <property type="entry name" value="Zn-dependent exopeptidases"/>
    <property type="match status" value="1"/>
</dbReference>
<feature type="chain" id="PRO_5047335589" description="N-acetylmuramoyl-L-alanine amidase" evidence="6">
    <location>
        <begin position="27"/>
        <end position="441"/>
    </location>
</feature>
<dbReference type="Gene3D" id="3.10.350.10">
    <property type="entry name" value="LysM domain"/>
    <property type="match status" value="1"/>
</dbReference>
<dbReference type="InterPro" id="IPR021731">
    <property type="entry name" value="AMIN_dom"/>
</dbReference>
<dbReference type="EC" id="3.5.1.28" evidence="3"/>
<dbReference type="CDD" id="cd02696">
    <property type="entry name" value="MurNAc-LAA"/>
    <property type="match status" value="1"/>
</dbReference>
<dbReference type="Pfam" id="PF01476">
    <property type="entry name" value="LysM"/>
    <property type="match status" value="1"/>
</dbReference>
<keyword evidence="4 8" id="KW-0378">Hydrolase</keyword>
<proteinExistence type="inferred from homology"/>
<keyword evidence="5" id="KW-0961">Cell wall biogenesis/degradation</keyword>
<dbReference type="PROSITE" id="PS51782">
    <property type="entry name" value="LYSM"/>
    <property type="match status" value="1"/>
</dbReference>
<evidence type="ECO:0000256" key="2">
    <source>
        <dbReference type="ARBA" id="ARBA00010860"/>
    </source>
</evidence>
<dbReference type="SMART" id="SM00257">
    <property type="entry name" value="LysM"/>
    <property type="match status" value="1"/>
</dbReference>
<evidence type="ECO:0000256" key="4">
    <source>
        <dbReference type="ARBA" id="ARBA00022801"/>
    </source>
</evidence>
<dbReference type="InterPro" id="IPR036779">
    <property type="entry name" value="LysM_dom_sf"/>
</dbReference>
<evidence type="ECO:0000313" key="9">
    <source>
        <dbReference type="Proteomes" id="UP001231616"/>
    </source>
</evidence>
<dbReference type="Gene3D" id="3.40.630.40">
    <property type="entry name" value="Zn-dependent exopeptidases"/>
    <property type="match status" value="1"/>
</dbReference>
<comment type="caution">
    <text evidence="8">The sequence shown here is derived from an EMBL/GenBank/DDBJ whole genome shotgun (WGS) entry which is preliminary data.</text>
</comment>
<dbReference type="InterPro" id="IPR018392">
    <property type="entry name" value="LysM"/>
</dbReference>
<evidence type="ECO:0000256" key="3">
    <source>
        <dbReference type="ARBA" id="ARBA00011901"/>
    </source>
</evidence>
<dbReference type="CDD" id="cd00118">
    <property type="entry name" value="LysM"/>
    <property type="match status" value="1"/>
</dbReference>
<sequence length="441" mass="49070">MKNNNNNFGFALFCLLVLSYPLQLWAASNEVQSIRIWPSPENTRVVFDLAAEPAHNSFALDNPDRFVIDLRQHKAQARLPGTDGEADLITSIRSSYTASNQTLRIVLDLSSKASANVFSLPPTGPYGHRLVVDFKGEQRELPVAQARAQRQPGRDIIIAIDAGHGGEDPGSIGPSGTFEKNLVLPISRRLAELINNEPGMKAVLVRTGDYFVHLNRRTDIARELQADLLVSIHADAFTSPQPRGAAVWVLSLRRATSEVGRMLEQKERHSELLGGVGDVIRDSTQERYLAQTVLDLSMNHSMVSAHQAATHVLTELGQITRLHRREPQAASLAVLRSPDIPSILVEVGFISNPQEEQQLRTAQHQQRLAQSMFQGLRRHFRASPPADSLFAQQRTREYRVQRGDSLSIVAQRHNVSVDALRQHNQLNGDTIRIGQVLRIPD</sequence>
<dbReference type="GO" id="GO:0008745">
    <property type="term" value="F:N-acetylmuramoyl-L-alanine amidase activity"/>
    <property type="evidence" value="ECO:0007669"/>
    <property type="project" value="UniProtKB-EC"/>
</dbReference>
<evidence type="ECO:0000256" key="5">
    <source>
        <dbReference type="ARBA" id="ARBA00023316"/>
    </source>
</evidence>
<dbReference type="PANTHER" id="PTHR30404">
    <property type="entry name" value="N-ACETYLMURAMOYL-L-ALANINE AMIDASE"/>
    <property type="match status" value="1"/>
</dbReference>
<dbReference type="Gene3D" id="2.60.40.3500">
    <property type="match status" value="1"/>
</dbReference>
<evidence type="ECO:0000256" key="6">
    <source>
        <dbReference type="SAM" id="SignalP"/>
    </source>
</evidence>
<dbReference type="Pfam" id="PF01520">
    <property type="entry name" value="Amidase_3"/>
    <property type="match status" value="1"/>
</dbReference>
<dbReference type="PANTHER" id="PTHR30404:SF6">
    <property type="entry name" value="N-ACETYLMURAMOYL-L-ALANINE AMIDASE AMIB"/>
    <property type="match status" value="1"/>
</dbReference>
<comment type="similarity">
    <text evidence="2">Belongs to the N-acetylmuramoyl-L-alanine amidase 3 family.</text>
</comment>
<organism evidence="8 9">
    <name type="scientific">Alkalimonas collagenimarina</name>
    <dbReference type="NCBI Taxonomy" id="400390"/>
    <lineage>
        <taxon>Bacteria</taxon>
        <taxon>Pseudomonadati</taxon>
        <taxon>Pseudomonadota</taxon>
        <taxon>Gammaproteobacteria</taxon>
        <taxon>Alkalimonas</taxon>
    </lineage>
</organism>
<protein>
    <recommendedName>
        <fullName evidence="3">N-acetylmuramoyl-L-alanine amidase</fullName>
        <ecNumber evidence="3">3.5.1.28</ecNumber>
    </recommendedName>
</protein>
<evidence type="ECO:0000313" key="8">
    <source>
        <dbReference type="EMBL" id="MDP4535087.1"/>
    </source>
</evidence>
<name>A0ABT9GVK8_9GAMM</name>
<dbReference type="InterPro" id="IPR002508">
    <property type="entry name" value="MurNAc-LAA_cat"/>
</dbReference>
<keyword evidence="9" id="KW-1185">Reference proteome</keyword>
<dbReference type="EMBL" id="JAUZVZ010000003">
    <property type="protein sequence ID" value="MDP4535087.1"/>
    <property type="molecule type" value="Genomic_DNA"/>
</dbReference>
<evidence type="ECO:0000259" key="7">
    <source>
        <dbReference type="PROSITE" id="PS51782"/>
    </source>
</evidence>
<dbReference type="SMART" id="SM00646">
    <property type="entry name" value="Ami_3"/>
    <property type="match status" value="1"/>
</dbReference>
<comment type="catalytic activity">
    <reaction evidence="1">
        <text>Hydrolyzes the link between N-acetylmuramoyl residues and L-amino acid residues in certain cell-wall glycopeptides.</text>
        <dbReference type="EC" id="3.5.1.28"/>
    </reaction>
</comment>
<accession>A0ABT9GVK8</accession>
<gene>
    <name evidence="8" type="ORF">Q3O60_02660</name>
</gene>
<dbReference type="SUPFAM" id="SSF54106">
    <property type="entry name" value="LysM domain"/>
    <property type="match status" value="1"/>
</dbReference>
<dbReference type="InterPro" id="IPR050695">
    <property type="entry name" value="N-acetylmuramoyl_amidase_3"/>
</dbReference>